<dbReference type="PROSITE" id="PS51186">
    <property type="entry name" value="GNAT"/>
    <property type="match status" value="1"/>
</dbReference>
<dbReference type="AlphaFoldDB" id="A0AB39VTK6"/>
<dbReference type="Pfam" id="PF00583">
    <property type="entry name" value="Acetyltransf_1"/>
    <property type="match status" value="1"/>
</dbReference>
<dbReference type="InterPro" id="IPR016181">
    <property type="entry name" value="Acyl_CoA_acyltransferase"/>
</dbReference>
<feature type="domain" description="N-acetyltransferase" evidence="1">
    <location>
        <begin position="6"/>
        <end position="166"/>
    </location>
</feature>
<proteinExistence type="predicted"/>
<dbReference type="GO" id="GO:0016747">
    <property type="term" value="F:acyltransferase activity, transferring groups other than amino-acyl groups"/>
    <property type="evidence" value="ECO:0007669"/>
    <property type="project" value="InterPro"/>
</dbReference>
<protein>
    <submittedName>
        <fullName evidence="2">N-acetyltransferase family protein</fullName>
    </submittedName>
</protein>
<dbReference type="Gene3D" id="3.40.630.30">
    <property type="match status" value="1"/>
</dbReference>
<organism evidence="2">
    <name type="scientific">Rouxiella sp. WC2420</name>
    <dbReference type="NCBI Taxonomy" id="3234145"/>
    <lineage>
        <taxon>Bacteria</taxon>
        <taxon>Pseudomonadati</taxon>
        <taxon>Pseudomonadota</taxon>
        <taxon>Gammaproteobacteria</taxon>
        <taxon>Enterobacterales</taxon>
        <taxon>Yersiniaceae</taxon>
        <taxon>Rouxiella</taxon>
    </lineage>
</organism>
<evidence type="ECO:0000259" key="1">
    <source>
        <dbReference type="PROSITE" id="PS51186"/>
    </source>
</evidence>
<evidence type="ECO:0000313" key="2">
    <source>
        <dbReference type="EMBL" id="XDU73880.1"/>
    </source>
</evidence>
<dbReference type="InterPro" id="IPR000182">
    <property type="entry name" value="GNAT_dom"/>
</dbReference>
<gene>
    <name evidence="2" type="ORF">AB3G37_07315</name>
</gene>
<dbReference type="SUPFAM" id="SSF55729">
    <property type="entry name" value="Acyl-CoA N-acyltransferases (Nat)"/>
    <property type="match status" value="1"/>
</dbReference>
<name>A0AB39VTK6_9GAMM</name>
<reference evidence="2" key="1">
    <citation type="submission" date="2024-07" db="EMBL/GenBank/DDBJ databases">
        <authorList>
            <person name="Biller S.J."/>
        </authorList>
    </citation>
    <scope>NUCLEOTIDE SEQUENCE</scope>
    <source>
        <strain evidence="2">WC2420</strain>
    </source>
</reference>
<dbReference type="CDD" id="cd04301">
    <property type="entry name" value="NAT_SF"/>
    <property type="match status" value="1"/>
</dbReference>
<accession>A0AB39VTK6</accession>
<dbReference type="RefSeq" id="WP_369790171.1">
    <property type="nucleotide sequence ID" value="NZ_CP165628.1"/>
</dbReference>
<sequence length="166" mass="18151">MTTKPIAVGIANLGDLNGIMLLQEQNLAINNGTLSSGLAEETIKLMMQEMPIIVARQGDDVVGFMMSATLERNANIPIVHAMLSVYRGGDNAYLYGPVCVSEKARNKGLAKKMFEELKLQIKGRQGVLFIRNDNAPSINAHKNMGMQAVAEFSYNDAAYTVFSFFS</sequence>
<dbReference type="EMBL" id="CP165628">
    <property type="protein sequence ID" value="XDU73880.1"/>
    <property type="molecule type" value="Genomic_DNA"/>
</dbReference>